<organism evidence="1 2">
    <name type="scientific">Pseudomonas savastanoi</name>
    <name type="common">Pseudomonas syringae pv. savastanoi</name>
    <dbReference type="NCBI Taxonomy" id="29438"/>
    <lineage>
        <taxon>Bacteria</taxon>
        <taxon>Pseudomonadati</taxon>
        <taxon>Pseudomonadota</taxon>
        <taxon>Gammaproteobacteria</taxon>
        <taxon>Pseudomonadales</taxon>
        <taxon>Pseudomonadaceae</taxon>
        <taxon>Pseudomonas</taxon>
    </lineage>
</organism>
<sequence length="161" mass="17721">MADSISFKIDGLKSLREQLQSVSYDVKRKGGRSALRKAAQLVADKAKAGALLLDDTETGRSIANNIVLRWNGRLFRRTGDLGFRIGVLHGAVLKKNAEKSAGSPTPHWRLIEFGTRKMKAEPFMRRALAEHIGIVTTTFISEYEKAVGRAIRRAARSKGGS</sequence>
<dbReference type="InterPro" id="IPR010064">
    <property type="entry name" value="HK97-gp10_tail"/>
</dbReference>
<dbReference type="AlphaFoldDB" id="A0AAW3M205"/>
<dbReference type="NCBIfam" id="TIGR01725">
    <property type="entry name" value="phge_HK97_gp10"/>
    <property type="match status" value="1"/>
</dbReference>
<protein>
    <recommendedName>
        <fullName evidence="3">HK97 family phage protein</fullName>
    </recommendedName>
</protein>
<dbReference type="Proteomes" id="UP000054513">
    <property type="component" value="Unassembled WGS sequence"/>
</dbReference>
<dbReference type="RefSeq" id="WP_058401100.1">
    <property type="nucleotide sequence ID" value="NZ_LKCI01000019.1"/>
</dbReference>
<accession>A0AAW3M205</accession>
<evidence type="ECO:0008006" key="3">
    <source>
        <dbReference type="Google" id="ProtNLM"/>
    </source>
</evidence>
<dbReference type="EMBL" id="LKCI01000019">
    <property type="protein sequence ID" value="KTC60186.1"/>
    <property type="molecule type" value="Genomic_DNA"/>
</dbReference>
<evidence type="ECO:0000313" key="1">
    <source>
        <dbReference type="EMBL" id="KTC60186.1"/>
    </source>
</evidence>
<gene>
    <name evidence="1" type="ORF">AO287_18010</name>
</gene>
<proteinExistence type="predicted"/>
<reference evidence="1 2" key="1">
    <citation type="submission" date="2015-09" db="EMBL/GenBank/DDBJ databases">
        <title>Genome sequence of ICMP 19499.</title>
        <authorList>
            <person name="Visnovsky S.B."/>
            <person name="Lu A."/>
            <person name="Panda P."/>
            <person name="Pitman A.R."/>
        </authorList>
    </citation>
    <scope>NUCLEOTIDE SEQUENCE [LARGE SCALE GENOMIC DNA]</scope>
    <source>
        <strain evidence="1 2">ICMP 19499</strain>
    </source>
</reference>
<dbReference type="Pfam" id="PF04883">
    <property type="entry name" value="HK97-gp10_like"/>
    <property type="match status" value="1"/>
</dbReference>
<evidence type="ECO:0000313" key="2">
    <source>
        <dbReference type="Proteomes" id="UP000054513"/>
    </source>
</evidence>
<name>A0AAW3M205_PSESS</name>
<comment type="caution">
    <text evidence="1">The sequence shown here is derived from an EMBL/GenBank/DDBJ whole genome shotgun (WGS) entry which is preliminary data.</text>
</comment>